<reference evidence="1" key="1">
    <citation type="journal article" date="2021" name="Nat. Commun.">
        <title>Genetic determinants of endophytism in the Arabidopsis root mycobiome.</title>
        <authorList>
            <person name="Mesny F."/>
            <person name="Miyauchi S."/>
            <person name="Thiergart T."/>
            <person name="Pickel B."/>
            <person name="Atanasova L."/>
            <person name="Karlsson M."/>
            <person name="Huettel B."/>
            <person name="Barry K.W."/>
            <person name="Haridas S."/>
            <person name="Chen C."/>
            <person name="Bauer D."/>
            <person name="Andreopoulos W."/>
            <person name="Pangilinan J."/>
            <person name="LaButti K."/>
            <person name="Riley R."/>
            <person name="Lipzen A."/>
            <person name="Clum A."/>
            <person name="Drula E."/>
            <person name="Henrissat B."/>
            <person name="Kohler A."/>
            <person name="Grigoriev I.V."/>
            <person name="Martin F.M."/>
            <person name="Hacquard S."/>
        </authorList>
    </citation>
    <scope>NUCLEOTIDE SEQUENCE</scope>
    <source>
        <strain evidence="1">MPI-SDFR-AT-0120</strain>
    </source>
</reference>
<name>A0A8K0W3T0_9PLEO</name>
<keyword evidence="2" id="KW-1185">Reference proteome</keyword>
<dbReference type="Proteomes" id="UP000813461">
    <property type="component" value="Unassembled WGS sequence"/>
</dbReference>
<dbReference type="EMBL" id="JAGMVJ010000002">
    <property type="protein sequence ID" value="KAH7093649.1"/>
    <property type="molecule type" value="Genomic_DNA"/>
</dbReference>
<gene>
    <name evidence="1" type="ORF">FB567DRAFT_544981</name>
</gene>
<sequence>MLTRDELVQRHQQAVAQLERKLRHIPPRVFPSGTKPTISDIYAHPKGIVIADIHPFLQLITIFRMYNDFAAAGFRARKKEQDINVTMGIFYWQMDENHSLTHAHSRIRWNILLALIALETPGARAQMDKVLEDFLNGFVMSWQETVLRVPHALQRYRQYWTARIWKPSKFDFVRWNKGQGKRMRAAMQALESIIPPQTFPASDFWERAAQLGEEEFKKYGNAWAVQYLLYVGQEARQAALEGRRDAAEALLTGDSLMEGFGDLGMDDTAPAYLSEEHFETPMVKALMVEITADEVRPTHEETEQWMDPSKAISLLEGTEHGIGSVADVFKSVPFVK</sequence>
<evidence type="ECO:0000313" key="1">
    <source>
        <dbReference type="EMBL" id="KAH7093649.1"/>
    </source>
</evidence>
<comment type="caution">
    <text evidence="1">The sequence shown here is derived from an EMBL/GenBank/DDBJ whole genome shotgun (WGS) entry which is preliminary data.</text>
</comment>
<dbReference type="AlphaFoldDB" id="A0A8K0W3T0"/>
<evidence type="ECO:0000313" key="2">
    <source>
        <dbReference type="Proteomes" id="UP000813461"/>
    </source>
</evidence>
<dbReference type="OrthoDB" id="3801165at2759"/>
<protein>
    <submittedName>
        <fullName evidence="1">Uncharacterized protein</fullName>
    </submittedName>
</protein>
<proteinExistence type="predicted"/>
<organism evidence="1 2">
    <name type="scientific">Paraphoma chrysanthemicola</name>
    <dbReference type="NCBI Taxonomy" id="798071"/>
    <lineage>
        <taxon>Eukaryota</taxon>
        <taxon>Fungi</taxon>
        <taxon>Dikarya</taxon>
        <taxon>Ascomycota</taxon>
        <taxon>Pezizomycotina</taxon>
        <taxon>Dothideomycetes</taxon>
        <taxon>Pleosporomycetidae</taxon>
        <taxon>Pleosporales</taxon>
        <taxon>Pleosporineae</taxon>
        <taxon>Phaeosphaeriaceae</taxon>
        <taxon>Paraphoma</taxon>
    </lineage>
</organism>
<accession>A0A8K0W3T0</accession>